<evidence type="ECO:0000256" key="8">
    <source>
        <dbReference type="ARBA" id="ARBA00038436"/>
    </source>
</evidence>
<evidence type="ECO:0000256" key="5">
    <source>
        <dbReference type="ARBA" id="ARBA00022692"/>
    </source>
</evidence>
<protein>
    <recommendedName>
        <fullName evidence="9">TRAP transporter small permease protein</fullName>
    </recommendedName>
</protein>
<evidence type="ECO:0000256" key="7">
    <source>
        <dbReference type="ARBA" id="ARBA00023136"/>
    </source>
</evidence>
<accession>A0A085TRP3</accession>
<dbReference type="InterPro" id="IPR055348">
    <property type="entry name" value="DctQ"/>
</dbReference>
<name>A0A085TRP3_9RHOB</name>
<dbReference type="PANTHER" id="PTHR35011">
    <property type="entry name" value="2,3-DIKETO-L-GULONATE TRAP TRANSPORTER SMALL PERMEASE PROTEIN YIAM"/>
    <property type="match status" value="1"/>
</dbReference>
<feature type="region of interest" description="Disordered" evidence="10">
    <location>
        <begin position="160"/>
        <end position="187"/>
    </location>
</feature>
<dbReference type="InterPro" id="IPR007387">
    <property type="entry name" value="TRAP_DctQ"/>
</dbReference>
<gene>
    <name evidence="12" type="ORF">DW2_18129</name>
</gene>
<feature type="transmembrane region" description="Helical" evidence="9">
    <location>
        <begin position="92"/>
        <end position="113"/>
    </location>
</feature>
<dbReference type="GO" id="GO:0015740">
    <property type="term" value="P:C4-dicarboxylate transport"/>
    <property type="evidence" value="ECO:0007669"/>
    <property type="project" value="TreeGrafter"/>
</dbReference>
<evidence type="ECO:0000259" key="11">
    <source>
        <dbReference type="Pfam" id="PF04290"/>
    </source>
</evidence>
<evidence type="ECO:0000256" key="1">
    <source>
        <dbReference type="ARBA" id="ARBA00004429"/>
    </source>
</evidence>
<keyword evidence="2 9" id="KW-0813">Transport</keyword>
<keyword evidence="6 9" id="KW-1133">Transmembrane helix</keyword>
<comment type="function">
    <text evidence="9">Part of the tripartite ATP-independent periplasmic (TRAP) transport system.</text>
</comment>
<evidence type="ECO:0000313" key="12">
    <source>
        <dbReference type="EMBL" id="KFE33390.1"/>
    </source>
</evidence>
<evidence type="ECO:0000313" key="13">
    <source>
        <dbReference type="Proteomes" id="UP000028607"/>
    </source>
</evidence>
<evidence type="ECO:0000256" key="4">
    <source>
        <dbReference type="ARBA" id="ARBA00022519"/>
    </source>
</evidence>
<dbReference type="Pfam" id="PF04290">
    <property type="entry name" value="DctQ"/>
    <property type="match status" value="1"/>
</dbReference>
<evidence type="ECO:0000256" key="6">
    <source>
        <dbReference type="ARBA" id="ARBA00022989"/>
    </source>
</evidence>
<evidence type="ECO:0000256" key="3">
    <source>
        <dbReference type="ARBA" id="ARBA00022475"/>
    </source>
</evidence>
<dbReference type="AlphaFoldDB" id="A0A085TRP3"/>
<dbReference type="EMBL" id="AQRC01000021">
    <property type="protein sequence ID" value="KFE33390.1"/>
    <property type="molecule type" value="Genomic_DNA"/>
</dbReference>
<dbReference type="GO" id="GO:0022857">
    <property type="term" value="F:transmembrane transporter activity"/>
    <property type="evidence" value="ECO:0007669"/>
    <property type="project" value="UniProtKB-UniRule"/>
</dbReference>
<feature type="domain" description="Tripartite ATP-independent periplasmic transporters DctQ component" evidence="11">
    <location>
        <begin position="30"/>
        <end position="155"/>
    </location>
</feature>
<dbReference type="GO" id="GO:0005886">
    <property type="term" value="C:plasma membrane"/>
    <property type="evidence" value="ECO:0007669"/>
    <property type="project" value="UniProtKB-SubCell"/>
</dbReference>
<keyword evidence="7 9" id="KW-0472">Membrane</keyword>
<keyword evidence="3" id="KW-1003">Cell membrane</keyword>
<dbReference type="eggNOG" id="COG3090">
    <property type="taxonomic scope" value="Bacteria"/>
</dbReference>
<keyword evidence="5 9" id="KW-0812">Transmembrane</keyword>
<feature type="transmembrane region" description="Helical" evidence="9">
    <location>
        <begin position="21"/>
        <end position="42"/>
    </location>
</feature>
<comment type="caution">
    <text evidence="12">The sequence shown here is derived from an EMBL/GenBank/DDBJ whole genome shotgun (WGS) entry which is preliminary data.</text>
</comment>
<reference evidence="12 13" key="2">
    <citation type="journal article" date="2015" name="Antonie Van Leeuwenhoek">
        <title>Thioclava indica sp. nov., isolated from surface seawater of the Indian Ocean.</title>
        <authorList>
            <person name="Liu Y."/>
            <person name="Lai Q."/>
            <person name="Du J."/>
            <person name="Xu H."/>
            <person name="Jiang L."/>
            <person name="Shao Z."/>
        </authorList>
    </citation>
    <scope>NUCLEOTIDE SEQUENCE [LARGE SCALE GENOMIC DNA]</scope>
    <source>
        <strain evidence="12 13">13D2W-2</strain>
    </source>
</reference>
<comment type="similarity">
    <text evidence="8 9">Belongs to the TRAP transporter small permease family.</text>
</comment>
<dbReference type="OrthoDB" id="4964541at2"/>
<comment type="subunit">
    <text evidence="9">The complex comprises the extracytoplasmic solute receptor protein and the two transmembrane proteins.</text>
</comment>
<comment type="subcellular location">
    <subcellularLocation>
        <location evidence="1 9">Cell inner membrane</location>
        <topology evidence="1 9">Multi-pass membrane protein</topology>
    </subcellularLocation>
</comment>
<keyword evidence="4 9" id="KW-0997">Cell inner membrane</keyword>
<sequence length="187" mass="20341">MSRIAAAIRWLSDRIARLTSRLCVLLIFVMLGLLSLQIAMRYLLGAPPSWTEELAIILFCWVVLLYGSVGLREGSQVAVDLLPERFERIRAVSDRIVQVLVLTFGGLLFWSGWSYVLRTHGQRTAALQAPIDILYLSAPIAGGLIVLHAIAALISPRAHDDAAPDPGIDPGDEPHASPPLSGAEARN</sequence>
<evidence type="ECO:0000256" key="2">
    <source>
        <dbReference type="ARBA" id="ARBA00022448"/>
    </source>
</evidence>
<organism evidence="12 13">
    <name type="scientific">Thioclava atlantica</name>
    <dbReference type="NCBI Taxonomy" id="1317124"/>
    <lineage>
        <taxon>Bacteria</taxon>
        <taxon>Pseudomonadati</taxon>
        <taxon>Pseudomonadota</taxon>
        <taxon>Alphaproteobacteria</taxon>
        <taxon>Rhodobacterales</taxon>
        <taxon>Paracoccaceae</taxon>
        <taxon>Thioclava</taxon>
    </lineage>
</organism>
<evidence type="ECO:0000256" key="10">
    <source>
        <dbReference type="SAM" id="MobiDB-lite"/>
    </source>
</evidence>
<dbReference type="Proteomes" id="UP000028607">
    <property type="component" value="Unassembled WGS sequence"/>
</dbReference>
<dbReference type="RefSeq" id="WP_081875067.1">
    <property type="nucleotide sequence ID" value="NZ_AQRC01000021.1"/>
</dbReference>
<dbReference type="PATRIC" id="fig|1317124.6.peg.3646"/>
<proteinExistence type="inferred from homology"/>
<evidence type="ECO:0000256" key="9">
    <source>
        <dbReference type="RuleBase" id="RU369079"/>
    </source>
</evidence>
<keyword evidence="13" id="KW-1185">Reference proteome</keyword>
<dbReference type="STRING" id="1317124.DW2_18129"/>
<dbReference type="PANTHER" id="PTHR35011:SF11">
    <property type="entry name" value="TRAP TRANSPORTER SMALL PERMEASE PROTEIN"/>
    <property type="match status" value="1"/>
</dbReference>
<reference evidence="13" key="1">
    <citation type="submission" date="2013-04" db="EMBL/GenBank/DDBJ databases">
        <title>Thioclava sp. 13D2W-2 Genome Sequencing.</title>
        <authorList>
            <person name="Lai Q."/>
            <person name="Li G."/>
            <person name="Shao Z."/>
        </authorList>
    </citation>
    <scope>NUCLEOTIDE SEQUENCE [LARGE SCALE GENOMIC DNA]</scope>
    <source>
        <strain evidence="13">13D2W-2</strain>
    </source>
</reference>
<feature type="transmembrane region" description="Helical" evidence="9">
    <location>
        <begin position="133"/>
        <end position="154"/>
    </location>
</feature>
<feature type="transmembrane region" description="Helical" evidence="9">
    <location>
        <begin position="54"/>
        <end position="71"/>
    </location>
</feature>